<proteinExistence type="predicted"/>
<keyword evidence="2" id="KW-0812">Transmembrane</keyword>
<comment type="caution">
    <text evidence="2">The sequence shown here is derived from an EMBL/GenBank/DDBJ whole genome shotgun (WGS) entry which is preliminary data.</text>
</comment>
<name>A0A2U1KQR5_ARTAN</name>
<feature type="region of interest" description="Disordered" evidence="1">
    <location>
        <begin position="1"/>
        <end position="25"/>
    </location>
</feature>
<dbReference type="EMBL" id="PKPP01014955">
    <property type="protein sequence ID" value="PWA39107.1"/>
    <property type="molecule type" value="Genomic_DNA"/>
</dbReference>
<evidence type="ECO:0000313" key="3">
    <source>
        <dbReference type="Proteomes" id="UP000245207"/>
    </source>
</evidence>
<sequence>MSEQEHVAIESLSVESTGPGKGGAGLENGLASAHTINHGWTWGITSLILVGLVTPYANWPLAEFQFIDGRRFVRYRDLTGHLFGQLLISNIV</sequence>
<gene>
    <name evidence="2" type="ORF">CTI12_AA575120</name>
</gene>
<evidence type="ECO:0000313" key="2">
    <source>
        <dbReference type="EMBL" id="PWA39107.1"/>
    </source>
</evidence>
<evidence type="ECO:0000256" key="1">
    <source>
        <dbReference type="SAM" id="MobiDB-lite"/>
    </source>
</evidence>
<dbReference type="Proteomes" id="UP000245207">
    <property type="component" value="Unassembled WGS sequence"/>
</dbReference>
<keyword evidence="2" id="KW-0472">Membrane</keyword>
<reference evidence="2 3" key="1">
    <citation type="journal article" date="2018" name="Mol. Plant">
        <title>The genome of Artemisia annua provides insight into the evolution of Asteraceae family and artemisinin biosynthesis.</title>
        <authorList>
            <person name="Shen Q."/>
            <person name="Zhang L."/>
            <person name="Liao Z."/>
            <person name="Wang S."/>
            <person name="Yan T."/>
            <person name="Shi P."/>
            <person name="Liu M."/>
            <person name="Fu X."/>
            <person name="Pan Q."/>
            <person name="Wang Y."/>
            <person name="Lv Z."/>
            <person name="Lu X."/>
            <person name="Zhang F."/>
            <person name="Jiang W."/>
            <person name="Ma Y."/>
            <person name="Chen M."/>
            <person name="Hao X."/>
            <person name="Li L."/>
            <person name="Tang Y."/>
            <person name="Lv G."/>
            <person name="Zhou Y."/>
            <person name="Sun X."/>
            <person name="Brodelius P.E."/>
            <person name="Rose J.K.C."/>
            <person name="Tang K."/>
        </authorList>
    </citation>
    <scope>NUCLEOTIDE SEQUENCE [LARGE SCALE GENOMIC DNA]</scope>
    <source>
        <strain evidence="3">cv. Huhao1</strain>
        <tissue evidence="2">Leaf</tissue>
    </source>
</reference>
<dbReference type="OrthoDB" id="40134at2759"/>
<accession>A0A2U1KQR5</accession>
<dbReference type="STRING" id="35608.A0A2U1KQR5"/>
<protein>
    <submittedName>
        <fullName evidence="2">Amino acid transporter, transmembrane domain-containing protein</fullName>
    </submittedName>
</protein>
<organism evidence="2 3">
    <name type="scientific">Artemisia annua</name>
    <name type="common">Sweet wormwood</name>
    <dbReference type="NCBI Taxonomy" id="35608"/>
    <lineage>
        <taxon>Eukaryota</taxon>
        <taxon>Viridiplantae</taxon>
        <taxon>Streptophyta</taxon>
        <taxon>Embryophyta</taxon>
        <taxon>Tracheophyta</taxon>
        <taxon>Spermatophyta</taxon>
        <taxon>Magnoliopsida</taxon>
        <taxon>eudicotyledons</taxon>
        <taxon>Gunneridae</taxon>
        <taxon>Pentapetalae</taxon>
        <taxon>asterids</taxon>
        <taxon>campanulids</taxon>
        <taxon>Asterales</taxon>
        <taxon>Asteraceae</taxon>
        <taxon>Asteroideae</taxon>
        <taxon>Anthemideae</taxon>
        <taxon>Artemisiinae</taxon>
        <taxon>Artemisia</taxon>
    </lineage>
</organism>
<keyword evidence="3" id="KW-1185">Reference proteome</keyword>
<dbReference type="AlphaFoldDB" id="A0A2U1KQR5"/>